<keyword evidence="4" id="KW-0106">Calcium</keyword>
<evidence type="ECO:0000313" key="8">
    <source>
        <dbReference type="Proteomes" id="UP001166021"/>
    </source>
</evidence>
<reference evidence="7" key="1">
    <citation type="submission" date="2020-05" db="EMBL/GenBank/DDBJ databases">
        <title>The draft genome sequence of Maribacter sp. ANRC-HE7.</title>
        <authorList>
            <person name="Mu L."/>
        </authorList>
    </citation>
    <scope>NUCLEOTIDE SEQUENCE</scope>
    <source>
        <strain evidence="7">ANRC-HE7</strain>
    </source>
</reference>
<dbReference type="RefSeq" id="WP_188245468.1">
    <property type="nucleotide sequence ID" value="NZ_JABTCF010000018.1"/>
</dbReference>
<feature type="compositionally biased region" description="Polar residues" evidence="5">
    <location>
        <begin position="336"/>
        <end position="352"/>
    </location>
</feature>
<protein>
    <submittedName>
        <fullName evidence="7">Arylsulfatase</fullName>
    </submittedName>
</protein>
<evidence type="ECO:0000313" key="7">
    <source>
        <dbReference type="EMBL" id="MBD0780039.1"/>
    </source>
</evidence>
<dbReference type="InterPro" id="IPR017850">
    <property type="entry name" value="Alkaline_phosphatase_core_sf"/>
</dbReference>
<dbReference type="PROSITE" id="PS00523">
    <property type="entry name" value="SULFATASE_1"/>
    <property type="match status" value="1"/>
</dbReference>
<proteinExistence type="inferred from homology"/>
<dbReference type="Proteomes" id="UP001166021">
    <property type="component" value="Unassembled WGS sequence"/>
</dbReference>
<keyword evidence="8" id="KW-1185">Reference proteome</keyword>
<name>A0ABR7V5G2_9FLAO</name>
<dbReference type="SUPFAM" id="SSF53649">
    <property type="entry name" value="Alkaline phosphatase-like"/>
    <property type="match status" value="1"/>
</dbReference>
<keyword evidence="2" id="KW-0479">Metal-binding</keyword>
<dbReference type="EMBL" id="JABTCF010000018">
    <property type="protein sequence ID" value="MBD0780039.1"/>
    <property type="molecule type" value="Genomic_DNA"/>
</dbReference>
<organism evidence="7 8">
    <name type="scientific">Maribacter aquimaris</name>
    <dbReference type="NCBI Taxonomy" id="2737171"/>
    <lineage>
        <taxon>Bacteria</taxon>
        <taxon>Pseudomonadati</taxon>
        <taxon>Bacteroidota</taxon>
        <taxon>Flavobacteriia</taxon>
        <taxon>Flavobacteriales</taxon>
        <taxon>Flavobacteriaceae</taxon>
        <taxon>Maribacter</taxon>
    </lineage>
</organism>
<dbReference type="PANTHER" id="PTHR42693:SF53">
    <property type="entry name" value="ENDO-4-O-SULFATASE"/>
    <property type="match status" value="1"/>
</dbReference>
<evidence type="ECO:0000256" key="1">
    <source>
        <dbReference type="ARBA" id="ARBA00008779"/>
    </source>
</evidence>
<dbReference type="CDD" id="cd16143">
    <property type="entry name" value="ARS_like"/>
    <property type="match status" value="1"/>
</dbReference>
<evidence type="ECO:0000256" key="4">
    <source>
        <dbReference type="ARBA" id="ARBA00022837"/>
    </source>
</evidence>
<feature type="domain" description="Sulfatase N-terminal" evidence="6">
    <location>
        <begin position="39"/>
        <end position="409"/>
    </location>
</feature>
<comment type="similarity">
    <text evidence="1">Belongs to the sulfatase family.</text>
</comment>
<dbReference type="Gene3D" id="3.40.720.10">
    <property type="entry name" value="Alkaline Phosphatase, subunit A"/>
    <property type="match status" value="1"/>
</dbReference>
<evidence type="ECO:0000256" key="2">
    <source>
        <dbReference type="ARBA" id="ARBA00022723"/>
    </source>
</evidence>
<sequence>MFRIEYSNLSKYFFIGLICLGSLLANSCVNKNEELTASPNIVLILSDDLGYGDLGSYNNNSLVPTPNLNKLASEGISFTNAYCPVSVCSPSRYALMTGTYPFRSWKSSGVMSNYEPSMIDEGQLTLPQMLQQSGYTTAGFGKWHLGATFPTLDGLKPAGFGKFKADNNGANIDLQKPISDGPVAHGFENWYGFSCASECWVMDGDDIVAALQHEFYNIDSAKHKEHIEIIPANKYLKRITEKSTQFLTQQSKTKKEAPFFLYFAPYVPHIPLSVSEEFKGTTKAGFYGDYVSELDTYIGKILNTLDSLGLAENTIILFASDNGSQFERTGVHIDNANPSNNLEDVNGKSQNPNEHHPNGNLKGSKWTIWEGGVRMPFIAKWPGKIPAGIKSDKIFALNDILATISSVIGFDLPKDAAIDSYDQFPNLMGEEKIIRESVVVQSAKNRMGFRKGNWKYVEPDNDELEGQLYNLLEDESESRNLIRENADVAEEMRKELLNIITGTVSEK</sequence>
<evidence type="ECO:0000259" key="6">
    <source>
        <dbReference type="Pfam" id="PF00884"/>
    </source>
</evidence>
<keyword evidence="3" id="KW-0378">Hydrolase</keyword>
<dbReference type="InterPro" id="IPR024607">
    <property type="entry name" value="Sulfatase_CS"/>
</dbReference>
<accession>A0ABR7V5G2</accession>
<evidence type="ECO:0000256" key="5">
    <source>
        <dbReference type="SAM" id="MobiDB-lite"/>
    </source>
</evidence>
<dbReference type="InterPro" id="IPR000917">
    <property type="entry name" value="Sulfatase_N"/>
</dbReference>
<dbReference type="PANTHER" id="PTHR42693">
    <property type="entry name" value="ARYLSULFATASE FAMILY MEMBER"/>
    <property type="match status" value="1"/>
</dbReference>
<gene>
    <name evidence="7" type="ORF">HPE56_19745</name>
</gene>
<dbReference type="Pfam" id="PF00884">
    <property type="entry name" value="Sulfatase"/>
    <property type="match status" value="1"/>
</dbReference>
<evidence type="ECO:0000256" key="3">
    <source>
        <dbReference type="ARBA" id="ARBA00022801"/>
    </source>
</evidence>
<dbReference type="Gene3D" id="3.30.1120.10">
    <property type="match status" value="1"/>
</dbReference>
<dbReference type="InterPro" id="IPR050738">
    <property type="entry name" value="Sulfatase"/>
</dbReference>
<feature type="region of interest" description="Disordered" evidence="5">
    <location>
        <begin position="335"/>
        <end position="362"/>
    </location>
</feature>
<comment type="caution">
    <text evidence="7">The sequence shown here is derived from an EMBL/GenBank/DDBJ whole genome shotgun (WGS) entry which is preliminary data.</text>
</comment>